<protein>
    <submittedName>
        <fullName evidence="4">DUF1311 domain-containing protein</fullName>
    </submittedName>
</protein>
<reference evidence="4" key="1">
    <citation type="submission" date="2019-04" db="EMBL/GenBank/DDBJ databases">
        <title>Evolution of Biomass-Degrading Anaerobic Consortia Revealed by Metagenomics.</title>
        <authorList>
            <person name="Peng X."/>
        </authorList>
    </citation>
    <scope>NUCLEOTIDE SEQUENCE</scope>
    <source>
        <strain evidence="4">SIG551</strain>
    </source>
</reference>
<comment type="caution">
    <text evidence="4">The sequence shown here is derived from an EMBL/GenBank/DDBJ whole genome shotgun (WGS) entry which is preliminary data.</text>
</comment>
<evidence type="ECO:0000259" key="3">
    <source>
        <dbReference type="Pfam" id="PF07007"/>
    </source>
</evidence>
<dbReference type="PANTHER" id="PTHR39176">
    <property type="entry name" value="PERIPLASMIC PROTEIN-RELATED"/>
    <property type="match status" value="1"/>
</dbReference>
<evidence type="ECO:0000313" key="5">
    <source>
        <dbReference type="Proteomes" id="UP000754750"/>
    </source>
</evidence>
<dbReference type="PANTHER" id="PTHR39176:SF1">
    <property type="entry name" value="PERIPLASMIC PROTEIN"/>
    <property type="match status" value="1"/>
</dbReference>
<gene>
    <name evidence="4" type="ORF">E7512_12625</name>
</gene>
<dbReference type="InterPro" id="IPR009739">
    <property type="entry name" value="LprI-like_N"/>
</dbReference>
<dbReference type="PROSITE" id="PS51257">
    <property type="entry name" value="PROKAR_LIPOPROTEIN"/>
    <property type="match status" value="1"/>
</dbReference>
<feature type="signal peptide" evidence="2">
    <location>
        <begin position="1"/>
        <end position="22"/>
    </location>
</feature>
<organism evidence="4 5">
    <name type="scientific">Faecalispora sporosphaeroides</name>
    <dbReference type="NCBI Taxonomy" id="1549"/>
    <lineage>
        <taxon>Bacteria</taxon>
        <taxon>Bacillati</taxon>
        <taxon>Bacillota</taxon>
        <taxon>Clostridia</taxon>
        <taxon>Eubacteriales</taxon>
        <taxon>Oscillospiraceae</taxon>
        <taxon>Faecalispora</taxon>
    </lineage>
</organism>
<feature type="chain" id="PRO_5037565203" evidence="2">
    <location>
        <begin position="23"/>
        <end position="216"/>
    </location>
</feature>
<evidence type="ECO:0000256" key="1">
    <source>
        <dbReference type="SAM" id="MobiDB-lite"/>
    </source>
</evidence>
<sequence length="216" mass="23536">MKKMKTASLLIASIMVFSVFFGCNKTPEDTSSLASEPALSAPESQAPSKAPSSSPSAAPSSSGTSSAAASGPDDKATSLKNIVTSNKDFNKLFVNNPIDKAYLAEMEKATSTADMIKVNEKYTKLWQTEIDSGYKKLLAKAPESKKKSYQKRQERWVKGTPDDLKKIAEKAQSAGAMAQLEASGETMEFYRERAAAIYKNLFTHDPKFTYAYSAKK</sequence>
<feature type="compositionally biased region" description="Low complexity" evidence="1">
    <location>
        <begin position="31"/>
        <end position="70"/>
    </location>
</feature>
<evidence type="ECO:0000313" key="4">
    <source>
        <dbReference type="EMBL" id="MBE6834397.1"/>
    </source>
</evidence>
<dbReference type="Proteomes" id="UP000754750">
    <property type="component" value="Unassembled WGS sequence"/>
</dbReference>
<proteinExistence type="predicted"/>
<feature type="domain" description="Lysozyme inhibitor LprI-like N-terminal" evidence="3">
    <location>
        <begin position="107"/>
        <end position="195"/>
    </location>
</feature>
<keyword evidence="2" id="KW-0732">Signal</keyword>
<evidence type="ECO:0000256" key="2">
    <source>
        <dbReference type="SAM" id="SignalP"/>
    </source>
</evidence>
<dbReference type="Pfam" id="PF07007">
    <property type="entry name" value="LprI"/>
    <property type="match status" value="1"/>
</dbReference>
<dbReference type="AlphaFoldDB" id="A0A928KTG9"/>
<name>A0A928KTG9_9FIRM</name>
<feature type="region of interest" description="Disordered" evidence="1">
    <location>
        <begin position="28"/>
        <end position="77"/>
    </location>
</feature>
<dbReference type="EMBL" id="SVNY01000007">
    <property type="protein sequence ID" value="MBE6834397.1"/>
    <property type="molecule type" value="Genomic_DNA"/>
</dbReference>
<accession>A0A928KTG9</accession>